<dbReference type="EMBL" id="CP024785">
    <property type="protein sequence ID" value="AUB36094.1"/>
    <property type="molecule type" value="Genomic_DNA"/>
</dbReference>
<evidence type="ECO:0000313" key="1">
    <source>
        <dbReference type="EMBL" id="AUB36094.1"/>
    </source>
</evidence>
<protein>
    <submittedName>
        <fullName evidence="1">Uncharacterized protein</fullName>
    </submittedName>
</protein>
<accession>A0A2K8SKU9</accession>
<keyword evidence="2" id="KW-1185">Reference proteome</keyword>
<evidence type="ECO:0000313" key="2">
    <source>
        <dbReference type="Proteomes" id="UP000232003"/>
    </source>
</evidence>
<sequence length="46" mass="5741">MTTILFYQQLQKINIAWQMVKVLPTVSAKRIHRHLSKYYNYEFKFY</sequence>
<reference evidence="1 2" key="1">
    <citation type="submission" date="2017-11" db="EMBL/GenBank/DDBJ databases">
        <title>Complete genome of a free-living desiccation-tolerant cyanobacterium and its photosynthetic adaptation to extreme terrestrial habitat.</title>
        <authorList>
            <person name="Shang J."/>
        </authorList>
    </citation>
    <scope>NUCLEOTIDE SEQUENCE [LARGE SCALE GENOMIC DNA]</scope>
    <source>
        <strain evidence="1 2">CCNUN1</strain>
    </source>
</reference>
<dbReference type="AlphaFoldDB" id="A0A2K8SKU9"/>
<gene>
    <name evidence="1" type="ORF">COO91_01993</name>
</gene>
<dbReference type="Proteomes" id="UP000232003">
    <property type="component" value="Chromosome"/>
</dbReference>
<organism evidence="1 2">
    <name type="scientific">Nostoc flagelliforme CCNUN1</name>
    <dbReference type="NCBI Taxonomy" id="2038116"/>
    <lineage>
        <taxon>Bacteria</taxon>
        <taxon>Bacillati</taxon>
        <taxon>Cyanobacteriota</taxon>
        <taxon>Cyanophyceae</taxon>
        <taxon>Nostocales</taxon>
        <taxon>Nostocaceae</taxon>
        <taxon>Nostoc</taxon>
    </lineage>
</organism>
<proteinExistence type="predicted"/>
<name>A0A2K8SKU9_9NOSO</name>
<dbReference type="KEGG" id="nfl:COO91_01993"/>